<comment type="caution">
    <text evidence="1">The sequence shown here is derived from an EMBL/GenBank/DDBJ whole genome shotgun (WGS) entry which is preliminary data.</text>
</comment>
<dbReference type="AlphaFoldDB" id="A0A0F9MCV7"/>
<dbReference type="EMBL" id="LAZR01009140">
    <property type="protein sequence ID" value="KKM74450.1"/>
    <property type="molecule type" value="Genomic_DNA"/>
</dbReference>
<name>A0A0F9MCV7_9ZZZZ</name>
<evidence type="ECO:0000313" key="1">
    <source>
        <dbReference type="EMBL" id="KKM74450.1"/>
    </source>
</evidence>
<proteinExistence type="predicted"/>
<sequence length="108" mass="12023">PGIGIETLFSPAVNLTKATVHMEVKAGNRATVSRDLRIVANLEEGTTLSLKAMRGRVYSRSLTTFPEAPVDLLWMAARVGDEDYGAYCIIRSLELWFSDEIPDRYLGF</sequence>
<reference evidence="1" key="1">
    <citation type="journal article" date="2015" name="Nature">
        <title>Complex archaea that bridge the gap between prokaryotes and eukaryotes.</title>
        <authorList>
            <person name="Spang A."/>
            <person name="Saw J.H."/>
            <person name="Jorgensen S.L."/>
            <person name="Zaremba-Niedzwiedzka K."/>
            <person name="Martijn J."/>
            <person name="Lind A.E."/>
            <person name="van Eijk R."/>
            <person name="Schleper C."/>
            <person name="Guy L."/>
            <person name="Ettema T.J."/>
        </authorList>
    </citation>
    <scope>NUCLEOTIDE SEQUENCE</scope>
</reference>
<accession>A0A0F9MCV7</accession>
<gene>
    <name evidence="1" type="ORF">LCGC14_1400270</name>
</gene>
<feature type="non-terminal residue" evidence="1">
    <location>
        <position position="1"/>
    </location>
</feature>
<protein>
    <submittedName>
        <fullName evidence="1">Uncharacterized protein</fullName>
    </submittedName>
</protein>
<organism evidence="1">
    <name type="scientific">marine sediment metagenome</name>
    <dbReference type="NCBI Taxonomy" id="412755"/>
    <lineage>
        <taxon>unclassified sequences</taxon>
        <taxon>metagenomes</taxon>
        <taxon>ecological metagenomes</taxon>
    </lineage>
</organism>